<evidence type="ECO:0000256" key="1">
    <source>
        <dbReference type="SAM" id="MobiDB-lite"/>
    </source>
</evidence>
<accession>A0A0M0K7H3</accession>
<proteinExistence type="predicted"/>
<feature type="region of interest" description="Disordered" evidence="1">
    <location>
        <begin position="162"/>
        <end position="189"/>
    </location>
</feature>
<reference evidence="4" key="1">
    <citation type="journal article" date="2015" name="PLoS Genet.">
        <title>Genome Sequence and Transcriptome Analyses of Chrysochromulina tobin: Metabolic Tools for Enhanced Algal Fitness in the Prominent Order Prymnesiales (Haptophyceae).</title>
        <authorList>
            <person name="Hovde B.T."/>
            <person name="Deodato C.R."/>
            <person name="Hunsperger H.M."/>
            <person name="Ryken S.A."/>
            <person name="Yost W."/>
            <person name="Jha R.K."/>
            <person name="Patterson J."/>
            <person name="Monnat R.J. Jr."/>
            <person name="Barlow S.B."/>
            <person name="Starkenburg S.R."/>
            <person name="Cattolico R.A."/>
        </authorList>
    </citation>
    <scope>NUCLEOTIDE SEQUENCE</scope>
    <source>
        <strain evidence="4">CCMP291</strain>
    </source>
</reference>
<comment type="caution">
    <text evidence="3">The sequence shown here is derived from an EMBL/GenBank/DDBJ whole genome shotgun (WGS) entry which is preliminary data.</text>
</comment>
<feature type="transmembrane region" description="Helical" evidence="2">
    <location>
        <begin position="12"/>
        <end position="35"/>
    </location>
</feature>
<dbReference type="Proteomes" id="UP000037460">
    <property type="component" value="Unassembled WGS sequence"/>
</dbReference>
<gene>
    <name evidence="3" type="ORF">Ctob_009838</name>
</gene>
<name>A0A0M0K7H3_9EUKA</name>
<dbReference type="EMBL" id="JWZX01001077">
    <property type="protein sequence ID" value="KOO34826.1"/>
    <property type="molecule type" value="Genomic_DNA"/>
</dbReference>
<keyword evidence="2" id="KW-0472">Membrane</keyword>
<evidence type="ECO:0000256" key="2">
    <source>
        <dbReference type="SAM" id="Phobius"/>
    </source>
</evidence>
<dbReference type="AlphaFoldDB" id="A0A0M0K7H3"/>
<organism evidence="3 4">
    <name type="scientific">Chrysochromulina tobinii</name>
    <dbReference type="NCBI Taxonomy" id="1460289"/>
    <lineage>
        <taxon>Eukaryota</taxon>
        <taxon>Haptista</taxon>
        <taxon>Haptophyta</taxon>
        <taxon>Prymnesiophyceae</taxon>
        <taxon>Prymnesiales</taxon>
        <taxon>Chrysochromulinaceae</taxon>
        <taxon>Chrysochromulina</taxon>
    </lineage>
</organism>
<keyword evidence="2" id="KW-1133">Transmembrane helix</keyword>
<sequence>MPPEDGAGPSGSVPVIFAFCGAGIAAMGFGAGYGASAYRRSNAFKELLEKFPEPPSAEAEQLARSGAGRAFLYGTGLAGLMGVGAVMAARANGIRSAQDLADAIKSWLPSREGLEGYMVPKLAPLQRTVTEHLQVARQGAGEQFKKTELGRTLSRRASLSADIARQPGDPSEKEIMEMIDRIDKPPPKK</sequence>
<evidence type="ECO:0000313" key="4">
    <source>
        <dbReference type="Proteomes" id="UP000037460"/>
    </source>
</evidence>
<protein>
    <submittedName>
        <fullName evidence="3">Uncharacterized protein</fullName>
    </submittedName>
</protein>
<keyword evidence="2" id="KW-0812">Transmembrane</keyword>
<keyword evidence="4" id="KW-1185">Reference proteome</keyword>
<feature type="compositionally biased region" description="Basic and acidic residues" evidence="1">
    <location>
        <begin position="170"/>
        <end position="189"/>
    </location>
</feature>
<dbReference type="OrthoDB" id="10623568at2759"/>
<feature type="transmembrane region" description="Helical" evidence="2">
    <location>
        <begin position="70"/>
        <end position="89"/>
    </location>
</feature>
<evidence type="ECO:0000313" key="3">
    <source>
        <dbReference type="EMBL" id="KOO34826.1"/>
    </source>
</evidence>